<evidence type="ECO:0000256" key="10">
    <source>
        <dbReference type="HAMAP-Rule" id="MF_01808"/>
    </source>
</evidence>
<feature type="domain" description="Core-binding (CB)" evidence="13">
    <location>
        <begin position="1"/>
        <end position="82"/>
    </location>
</feature>
<accession>A0A2H0LMK2</accession>
<name>A0A2H0LMK2_9BACT</name>
<feature type="domain" description="Tyr recombinase" evidence="12">
    <location>
        <begin position="103"/>
        <end position="283"/>
    </location>
</feature>
<dbReference type="PROSITE" id="PS51898">
    <property type="entry name" value="TYR_RECOMBINASE"/>
    <property type="match status" value="1"/>
</dbReference>
<dbReference type="InterPro" id="IPR044068">
    <property type="entry name" value="CB"/>
</dbReference>
<dbReference type="CDD" id="cd00798">
    <property type="entry name" value="INT_XerDC_C"/>
    <property type="match status" value="1"/>
</dbReference>
<comment type="subunit">
    <text evidence="10">Forms a cyclic heterotetrameric complex composed of two molecules of XerC and two molecules of XerD.</text>
</comment>
<dbReference type="NCBIfam" id="TIGR02224">
    <property type="entry name" value="recomb_XerC"/>
    <property type="match status" value="1"/>
</dbReference>
<comment type="caution">
    <text evidence="14">The sequence shown here is derived from an EMBL/GenBank/DDBJ whole genome shotgun (WGS) entry which is preliminary data.</text>
</comment>
<dbReference type="Gene3D" id="1.10.443.10">
    <property type="entry name" value="Intergrase catalytic core"/>
    <property type="match status" value="1"/>
</dbReference>
<dbReference type="HAMAP" id="MF_01808">
    <property type="entry name" value="Recomb_XerC_XerD"/>
    <property type="match status" value="1"/>
</dbReference>
<dbReference type="GO" id="GO:0051301">
    <property type="term" value="P:cell division"/>
    <property type="evidence" value="ECO:0007669"/>
    <property type="project" value="UniProtKB-UniRule"/>
</dbReference>
<dbReference type="GO" id="GO:0009037">
    <property type="term" value="F:tyrosine-based site-specific recombinase activity"/>
    <property type="evidence" value="ECO:0007669"/>
    <property type="project" value="UniProtKB-UniRule"/>
</dbReference>
<dbReference type="InterPro" id="IPR002104">
    <property type="entry name" value="Integrase_catalytic"/>
</dbReference>
<evidence type="ECO:0000256" key="8">
    <source>
        <dbReference type="ARBA" id="ARBA00023172"/>
    </source>
</evidence>
<reference evidence="14 15" key="1">
    <citation type="submission" date="2017-09" db="EMBL/GenBank/DDBJ databases">
        <title>Depth-based differentiation of microbial function through sediment-hosted aquifers and enrichment of novel symbionts in the deep terrestrial subsurface.</title>
        <authorList>
            <person name="Probst A.J."/>
            <person name="Ladd B."/>
            <person name="Jarett J.K."/>
            <person name="Geller-Mcgrath D.E."/>
            <person name="Sieber C.M."/>
            <person name="Emerson J.B."/>
            <person name="Anantharaman K."/>
            <person name="Thomas B.C."/>
            <person name="Malmstrom R."/>
            <person name="Stieglmeier M."/>
            <person name="Klingl A."/>
            <person name="Woyke T."/>
            <person name="Ryan C.M."/>
            <person name="Banfield J.F."/>
        </authorList>
    </citation>
    <scope>NUCLEOTIDE SEQUENCE [LARGE SCALE GENOMIC DNA]</scope>
    <source>
        <strain evidence="14">CG11_big_fil_rev_8_21_14_0_20_45_26</strain>
    </source>
</reference>
<evidence type="ECO:0000256" key="11">
    <source>
        <dbReference type="NCBIfam" id="TIGR02224"/>
    </source>
</evidence>
<comment type="similarity">
    <text evidence="2 10">Belongs to the 'phage' integrase family. XerC subfamily.</text>
</comment>
<dbReference type="EMBL" id="PCVY01000064">
    <property type="protein sequence ID" value="PIQ85639.1"/>
    <property type="molecule type" value="Genomic_DNA"/>
</dbReference>
<evidence type="ECO:0000256" key="6">
    <source>
        <dbReference type="ARBA" id="ARBA00022908"/>
    </source>
</evidence>
<feature type="active site" evidence="10">
    <location>
        <position position="261"/>
    </location>
</feature>
<feature type="active site" evidence="10">
    <location>
        <position position="167"/>
    </location>
</feature>
<proteinExistence type="inferred from homology"/>
<dbReference type="NCBIfam" id="NF001399">
    <property type="entry name" value="PRK00283.1"/>
    <property type="match status" value="1"/>
</dbReference>
<keyword evidence="3 10" id="KW-0963">Cytoplasm</keyword>
<keyword evidence="9 10" id="KW-0131">Cell cycle</keyword>
<dbReference type="InterPro" id="IPR013762">
    <property type="entry name" value="Integrase-like_cat_sf"/>
</dbReference>
<dbReference type="Pfam" id="PF00589">
    <property type="entry name" value="Phage_integrase"/>
    <property type="match status" value="1"/>
</dbReference>
<dbReference type="PROSITE" id="PS51900">
    <property type="entry name" value="CB"/>
    <property type="match status" value="1"/>
</dbReference>
<dbReference type="PANTHER" id="PTHR30349">
    <property type="entry name" value="PHAGE INTEGRASE-RELATED"/>
    <property type="match status" value="1"/>
</dbReference>
<dbReference type="InterPro" id="IPR011010">
    <property type="entry name" value="DNA_brk_join_enz"/>
</dbReference>
<comment type="subcellular location">
    <subcellularLocation>
        <location evidence="1 10">Cytoplasm</location>
    </subcellularLocation>
</comment>
<dbReference type="GO" id="GO:0007059">
    <property type="term" value="P:chromosome segregation"/>
    <property type="evidence" value="ECO:0007669"/>
    <property type="project" value="UniProtKB-UniRule"/>
</dbReference>
<dbReference type="GO" id="GO:0003677">
    <property type="term" value="F:DNA binding"/>
    <property type="evidence" value="ECO:0007669"/>
    <property type="project" value="UniProtKB-UniRule"/>
</dbReference>
<evidence type="ECO:0000256" key="5">
    <source>
        <dbReference type="ARBA" id="ARBA00022829"/>
    </source>
</evidence>
<dbReference type="GO" id="GO:0006313">
    <property type="term" value="P:DNA transposition"/>
    <property type="evidence" value="ECO:0007669"/>
    <property type="project" value="UniProtKB-UniRule"/>
</dbReference>
<evidence type="ECO:0000313" key="15">
    <source>
        <dbReference type="Proteomes" id="UP000230859"/>
    </source>
</evidence>
<gene>
    <name evidence="10" type="primary">xerC</name>
    <name evidence="14" type="ORF">COV74_08045</name>
</gene>
<evidence type="ECO:0000313" key="14">
    <source>
        <dbReference type="EMBL" id="PIQ85639.1"/>
    </source>
</evidence>
<evidence type="ECO:0000256" key="9">
    <source>
        <dbReference type="ARBA" id="ARBA00023306"/>
    </source>
</evidence>
<keyword evidence="8 10" id="KW-0233">DNA recombination</keyword>
<dbReference type="GO" id="GO:0005737">
    <property type="term" value="C:cytoplasm"/>
    <property type="evidence" value="ECO:0007669"/>
    <property type="project" value="UniProtKB-SubCell"/>
</dbReference>
<dbReference type="SUPFAM" id="SSF56349">
    <property type="entry name" value="DNA breaking-rejoining enzymes"/>
    <property type="match status" value="1"/>
</dbReference>
<evidence type="ECO:0000256" key="3">
    <source>
        <dbReference type="ARBA" id="ARBA00022490"/>
    </source>
</evidence>
<protein>
    <recommendedName>
        <fullName evidence="10 11">Tyrosine recombinase XerC</fullName>
    </recommendedName>
</protein>
<evidence type="ECO:0000256" key="1">
    <source>
        <dbReference type="ARBA" id="ARBA00004496"/>
    </source>
</evidence>
<sequence length="289" mass="33583">MNQYQVRFFRYLEVERNASNYTIKNYQIDLRDFFEFLNSKSPIQIDYLEIRRYLGFLKEKNYQKSTISRKLACLRSFFKFLTRENFVKSNPAAGIQSPKKEKKLPAYLELSEIEQLLNAPNGKNWEEKRDQAILETLYSAGIRVGELMGLNDDDVELLSGYLKVRGKGKKERIVPVGAMAVKALQAYLGVRPKHLKEKGALFVNRFGTRLTDRSVRRLLIKYAKRIGLKKEISPHMLRHTFATHLLDRGADLRSVQELLGHENLSTTQIYTHVSTKRLREAFDSAHPRA</sequence>
<keyword evidence="6 10" id="KW-0229">DNA integration</keyword>
<feature type="active site" description="O-(3'-phospho-DNA)-tyrosine intermediate" evidence="10">
    <location>
        <position position="270"/>
    </location>
</feature>
<evidence type="ECO:0000256" key="4">
    <source>
        <dbReference type="ARBA" id="ARBA00022618"/>
    </source>
</evidence>
<feature type="active site" evidence="10">
    <location>
        <position position="143"/>
    </location>
</feature>
<evidence type="ECO:0000259" key="12">
    <source>
        <dbReference type="PROSITE" id="PS51898"/>
    </source>
</evidence>
<organism evidence="14 15">
    <name type="scientific">Candidatus Abzuiibacterium crystallinum</name>
    <dbReference type="NCBI Taxonomy" id="1974748"/>
    <lineage>
        <taxon>Bacteria</taxon>
        <taxon>Pseudomonadati</taxon>
        <taxon>Candidatus Omnitrophota</taxon>
        <taxon>Candidatus Abzuiibacterium</taxon>
    </lineage>
</organism>
<keyword evidence="7 10" id="KW-0238">DNA-binding</keyword>
<evidence type="ECO:0000256" key="2">
    <source>
        <dbReference type="ARBA" id="ARBA00006657"/>
    </source>
</evidence>
<dbReference type="InterPro" id="IPR050090">
    <property type="entry name" value="Tyrosine_recombinase_XerCD"/>
</dbReference>
<dbReference type="InterPro" id="IPR011931">
    <property type="entry name" value="Recomb_XerC"/>
</dbReference>
<feature type="active site" evidence="10">
    <location>
        <position position="235"/>
    </location>
</feature>
<evidence type="ECO:0000256" key="7">
    <source>
        <dbReference type="ARBA" id="ARBA00023125"/>
    </source>
</evidence>
<dbReference type="PANTHER" id="PTHR30349:SF77">
    <property type="entry name" value="TYROSINE RECOMBINASE XERC"/>
    <property type="match status" value="1"/>
</dbReference>
<comment type="function">
    <text evidence="10">Site-specific tyrosine recombinase, which acts by catalyzing the cutting and rejoining of the recombining DNA molecules. The XerC-XerD complex is essential to convert dimers of the bacterial chromosome into monomers to permit their segregation at cell division. It also contributes to the segregational stability of plasmids.</text>
</comment>
<keyword evidence="4 10" id="KW-0132">Cell division</keyword>
<evidence type="ECO:0000259" key="13">
    <source>
        <dbReference type="PROSITE" id="PS51900"/>
    </source>
</evidence>
<dbReference type="InterPro" id="IPR010998">
    <property type="entry name" value="Integrase_recombinase_N"/>
</dbReference>
<dbReference type="Pfam" id="PF02899">
    <property type="entry name" value="Phage_int_SAM_1"/>
    <property type="match status" value="1"/>
</dbReference>
<keyword evidence="5 10" id="KW-0159">Chromosome partition</keyword>
<dbReference type="NCBIfam" id="NF040815">
    <property type="entry name" value="recomb_XerA_Arch"/>
    <property type="match status" value="1"/>
</dbReference>
<dbReference type="Gene3D" id="1.10.150.130">
    <property type="match status" value="1"/>
</dbReference>
<dbReference type="InterPro" id="IPR023009">
    <property type="entry name" value="Tyrosine_recombinase_XerC/XerD"/>
</dbReference>
<dbReference type="Proteomes" id="UP000230859">
    <property type="component" value="Unassembled WGS sequence"/>
</dbReference>
<dbReference type="AlphaFoldDB" id="A0A2H0LMK2"/>
<dbReference type="InterPro" id="IPR004107">
    <property type="entry name" value="Integrase_SAM-like_N"/>
</dbReference>
<feature type="active site" evidence="10">
    <location>
        <position position="238"/>
    </location>
</feature>